<feature type="domain" description="ATP-grasp" evidence="2">
    <location>
        <begin position="43"/>
        <end position="301"/>
    </location>
</feature>
<keyword evidence="4" id="KW-1185">Reference proteome</keyword>
<sequence length="316" mass="35201">MFALAKKLKEGGVLGLNQRNAEYTLWHNPRQFFPLVDDKLTTKRLAEQAGIAVPPLYGVIEFERQIRQLHTLLQPYEDFVLKPAQGSGGDGIIVISGRRKDRYRHVNGQLIGQEELEHHVSNILSGLYSLGGHPDKMLIEYRVKFDPVFSAISFQGVPDIRIIVFLGVPVMAMVRLPTKMSDGKANLHQGAIGAGINLASGRTLKGVWKNEIVTEHPDTENPIQGVQIPTWDTLLNIAARSYELTGLGYQGVDLVLDQDKGPLVLELNARPGLNIQIANQAGLLPRLKKVEQWHPTLTTLEKRLEFAREHFGYLGA</sequence>
<dbReference type="NCBIfam" id="TIGR02291">
    <property type="entry name" value="rimK_rel_E_lig"/>
    <property type="match status" value="1"/>
</dbReference>
<evidence type="ECO:0000259" key="2">
    <source>
        <dbReference type="PROSITE" id="PS50975"/>
    </source>
</evidence>
<dbReference type="PROSITE" id="PS50975">
    <property type="entry name" value="ATP_GRASP"/>
    <property type="match status" value="1"/>
</dbReference>
<dbReference type="PANTHER" id="PTHR21621">
    <property type="entry name" value="RIBOSOMAL PROTEIN S6 MODIFICATION PROTEIN"/>
    <property type="match status" value="1"/>
</dbReference>
<dbReference type="RefSeq" id="WP_313832090.1">
    <property type="nucleotide sequence ID" value="NZ_JAQOUE010000001.1"/>
</dbReference>
<evidence type="ECO:0000313" key="3">
    <source>
        <dbReference type="EMBL" id="MDT7041742.1"/>
    </source>
</evidence>
<dbReference type="InterPro" id="IPR039523">
    <property type="entry name" value="RimK-rel_E_lig_ATP-grasp"/>
</dbReference>
<dbReference type="Pfam" id="PF14397">
    <property type="entry name" value="ATPgrasp_ST"/>
    <property type="match status" value="1"/>
</dbReference>
<protein>
    <submittedName>
        <fullName evidence="3">Alpha-L-glutamate ligase-like protein</fullName>
    </submittedName>
</protein>
<organism evidence="3 4">
    <name type="scientific">Candidatus Nitronereus thalassa</name>
    <dbReference type="NCBI Taxonomy" id="3020898"/>
    <lineage>
        <taxon>Bacteria</taxon>
        <taxon>Pseudomonadati</taxon>
        <taxon>Nitrospirota</taxon>
        <taxon>Nitrospiria</taxon>
        <taxon>Nitrospirales</taxon>
        <taxon>Nitrospiraceae</taxon>
        <taxon>Candidatus Nitronereus</taxon>
    </lineage>
</organism>
<dbReference type="EMBL" id="JAQOUE010000001">
    <property type="protein sequence ID" value="MDT7041742.1"/>
    <property type="molecule type" value="Genomic_DNA"/>
</dbReference>
<evidence type="ECO:0000313" key="4">
    <source>
        <dbReference type="Proteomes" id="UP001250932"/>
    </source>
</evidence>
<dbReference type="InterPro" id="IPR011758">
    <property type="entry name" value="RimK-rel_E_lig"/>
</dbReference>
<dbReference type="InterPro" id="IPR011761">
    <property type="entry name" value="ATP-grasp"/>
</dbReference>
<dbReference type="Proteomes" id="UP001250932">
    <property type="component" value="Unassembled WGS sequence"/>
</dbReference>
<accession>A0ABU3K5Q1</accession>
<dbReference type="PANTHER" id="PTHR21621:SF0">
    <property type="entry name" value="BETA-CITRYLGLUTAMATE SYNTHASE B-RELATED"/>
    <property type="match status" value="1"/>
</dbReference>
<dbReference type="SUPFAM" id="SSF56059">
    <property type="entry name" value="Glutathione synthetase ATP-binding domain-like"/>
    <property type="match status" value="1"/>
</dbReference>
<name>A0ABU3K5Q1_9BACT</name>
<proteinExistence type="predicted"/>
<keyword evidence="1" id="KW-0067">ATP-binding</keyword>
<comment type="caution">
    <text evidence="3">The sequence shown here is derived from an EMBL/GenBank/DDBJ whole genome shotgun (WGS) entry which is preliminary data.</text>
</comment>
<evidence type="ECO:0000256" key="1">
    <source>
        <dbReference type="PROSITE-ProRule" id="PRU00409"/>
    </source>
</evidence>
<keyword evidence="1" id="KW-0547">Nucleotide-binding</keyword>
<reference evidence="3 4" key="1">
    <citation type="journal article" date="2023" name="ISME J.">
        <title>Cultivation and genomic characterization of novel and ubiquitous marine nitrite-oxidizing bacteria from the Nitrospirales.</title>
        <authorList>
            <person name="Mueller A.J."/>
            <person name="Daebeler A."/>
            <person name="Herbold C.W."/>
            <person name="Kirkegaard R.H."/>
            <person name="Daims H."/>
        </authorList>
    </citation>
    <scope>NUCLEOTIDE SEQUENCE [LARGE SCALE GENOMIC DNA]</scope>
    <source>
        <strain evidence="3 4">EB</strain>
    </source>
</reference>
<gene>
    <name evidence="3" type="ORF">PPG34_05220</name>
</gene>
<dbReference type="Gene3D" id="3.30.470.20">
    <property type="entry name" value="ATP-grasp fold, B domain"/>
    <property type="match status" value="1"/>
</dbReference>